<organism evidence="2 3">
    <name type="scientific">Alteribacter keqinensis</name>
    <dbReference type="NCBI Taxonomy" id="2483800"/>
    <lineage>
        <taxon>Bacteria</taxon>
        <taxon>Bacillati</taxon>
        <taxon>Bacillota</taxon>
        <taxon>Bacilli</taxon>
        <taxon>Bacillales</taxon>
        <taxon>Bacillaceae</taxon>
        <taxon>Alteribacter</taxon>
    </lineage>
</organism>
<accession>A0A3M7TQP3</accession>
<reference evidence="2 3" key="1">
    <citation type="submission" date="2018-10" db="EMBL/GenBank/DDBJ databases">
        <title>Bacillus Keqinensis sp. nov., a moderately halophilic bacterium isolated from a saline-alkaline lake.</title>
        <authorList>
            <person name="Wang H."/>
        </authorList>
    </citation>
    <scope>NUCLEOTIDE SEQUENCE [LARGE SCALE GENOMIC DNA]</scope>
    <source>
        <strain evidence="2 3">KQ-3</strain>
    </source>
</reference>
<evidence type="ECO:0000256" key="1">
    <source>
        <dbReference type="SAM" id="MobiDB-lite"/>
    </source>
</evidence>
<proteinExistence type="predicted"/>
<evidence type="ECO:0000313" key="2">
    <source>
        <dbReference type="EMBL" id="RNA67894.1"/>
    </source>
</evidence>
<name>A0A3M7TQP3_9BACI</name>
<protein>
    <submittedName>
        <fullName evidence="2">Uncharacterized protein</fullName>
    </submittedName>
</protein>
<dbReference type="AlphaFoldDB" id="A0A3M7TQP3"/>
<sequence>MYEAISAKPEINALKPLKGNSKPLMSFINTLNRIFKPLITSNPIKTPRTGQARLHGISTESSSSNKH</sequence>
<dbReference type="EMBL" id="RHIB01000002">
    <property type="protein sequence ID" value="RNA67894.1"/>
    <property type="molecule type" value="Genomic_DNA"/>
</dbReference>
<dbReference type="Proteomes" id="UP000278746">
    <property type="component" value="Unassembled WGS sequence"/>
</dbReference>
<feature type="region of interest" description="Disordered" evidence="1">
    <location>
        <begin position="41"/>
        <end position="67"/>
    </location>
</feature>
<evidence type="ECO:0000313" key="3">
    <source>
        <dbReference type="Proteomes" id="UP000278746"/>
    </source>
</evidence>
<keyword evidence="3" id="KW-1185">Reference proteome</keyword>
<comment type="caution">
    <text evidence="2">The sequence shown here is derived from an EMBL/GenBank/DDBJ whole genome shotgun (WGS) entry which is preliminary data.</text>
</comment>
<feature type="compositionally biased region" description="Polar residues" evidence="1">
    <location>
        <begin position="58"/>
        <end position="67"/>
    </location>
</feature>
<gene>
    <name evidence="2" type="ORF">EBO34_14430</name>
</gene>